<evidence type="ECO:0000256" key="2">
    <source>
        <dbReference type="HAMAP-Rule" id="MF_00489"/>
    </source>
</evidence>
<dbReference type="Proteomes" id="UP001143372">
    <property type="component" value="Unassembled WGS sequence"/>
</dbReference>
<name>A0A9W6J3T1_9HYPH</name>
<organism evidence="3 4">
    <name type="scientific">Hansschlegelia plantiphila</name>
    <dbReference type="NCBI Taxonomy" id="374655"/>
    <lineage>
        <taxon>Bacteria</taxon>
        <taxon>Pseudomonadati</taxon>
        <taxon>Pseudomonadota</taxon>
        <taxon>Alphaproteobacteria</taxon>
        <taxon>Hyphomicrobiales</taxon>
        <taxon>Methylopilaceae</taxon>
        <taxon>Hansschlegelia</taxon>
    </lineage>
</organism>
<proteinExistence type="inferred from homology"/>
<dbReference type="PANTHER" id="PTHR35146">
    <property type="entry name" value="UPF0178 PROTEIN YAII"/>
    <property type="match status" value="1"/>
</dbReference>
<reference evidence="3" key="1">
    <citation type="journal article" date="2014" name="Int. J. Syst. Evol. Microbiol.">
        <title>Complete genome sequence of Corynebacterium casei LMG S-19264T (=DSM 44701T), isolated from a smear-ripened cheese.</title>
        <authorList>
            <consortium name="US DOE Joint Genome Institute (JGI-PGF)"/>
            <person name="Walter F."/>
            <person name="Albersmeier A."/>
            <person name="Kalinowski J."/>
            <person name="Ruckert C."/>
        </authorList>
    </citation>
    <scope>NUCLEOTIDE SEQUENCE</scope>
    <source>
        <strain evidence="3">VKM B-2347</strain>
    </source>
</reference>
<dbReference type="PANTHER" id="PTHR35146:SF1">
    <property type="entry name" value="UPF0178 PROTEIN YAII"/>
    <property type="match status" value="1"/>
</dbReference>
<dbReference type="RefSeq" id="WP_271168983.1">
    <property type="nucleotide sequence ID" value="NZ_BSFI01000008.1"/>
</dbReference>
<sequence>MPAERTQPVLFVDADACPVKAEVYRVAERHGLDVVLVANSFMATPRGDHRIRLQVVPQGPDVADDWIVEAAAEHDVVVTADIPLAARCLAKGAAAVGPTGRPFTQASIGAALASRELMSHLREIGEITGGPAVFQPKDRSRFLQELEHAVVRAKRAIDAERTSA</sequence>
<evidence type="ECO:0000256" key="1">
    <source>
        <dbReference type="ARBA" id="ARBA00008522"/>
    </source>
</evidence>
<dbReference type="EMBL" id="BSFI01000008">
    <property type="protein sequence ID" value="GLK68765.1"/>
    <property type="molecule type" value="Genomic_DNA"/>
</dbReference>
<comment type="similarity">
    <text evidence="1 2">Belongs to the UPF0178 family.</text>
</comment>
<protein>
    <recommendedName>
        <fullName evidence="2">UPF0178 protein GCM10008179_24030</fullName>
    </recommendedName>
</protein>
<dbReference type="Pfam" id="PF02639">
    <property type="entry name" value="DUF188"/>
    <property type="match status" value="1"/>
</dbReference>
<dbReference type="HAMAP" id="MF_00489">
    <property type="entry name" value="UPF0178"/>
    <property type="match status" value="1"/>
</dbReference>
<evidence type="ECO:0000313" key="4">
    <source>
        <dbReference type="Proteomes" id="UP001143372"/>
    </source>
</evidence>
<dbReference type="CDD" id="cd18720">
    <property type="entry name" value="PIN_YqxD-like"/>
    <property type="match status" value="1"/>
</dbReference>
<gene>
    <name evidence="3" type="ORF">GCM10008179_24030</name>
</gene>
<keyword evidence="4" id="KW-1185">Reference proteome</keyword>
<reference evidence="3" key="2">
    <citation type="submission" date="2023-01" db="EMBL/GenBank/DDBJ databases">
        <authorList>
            <person name="Sun Q."/>
            <person name="Evtushenko L."/>
        </authorList>
    </citation>
    <scope>NUCLEOTIDE SEQUENCE</scope>
    <source>
        <strain evidence="3">VKM B-2347</strain>
    </source>
</reference>
<dbReference type="AlphaFoldDB" id="A0A9W6J3T1"/>
<comment type="caution">
    <text evidence="3">The sequence shown here is derived from an EMBL/GenBank/DDBJ whole genome shotgun (WGS) entry which is preliminary data.</text>
</comment>
<accession>A0A9W6J3T1</accession>
<dbReference type="NCBIfam" id="NF001095">
    <property type="entry name" value="PRK00124.1"/>
    <property type="match status" value="1"/>
</dbReference>
<dbReference type="InterPro" id="IPR003791">
    <property type="entry name" value="UPF0178"/>
</dbReference>
<evidence type="ECO:0000313" key="3">
    <source>
        <dbReference type="EMBL" id="GLK68765.1"/>
    </source>
</evidence>